<organism evidence="1 2">
    <name type="scientific">Astyanax mexicanus</name>
    <name type="common">Blind cave fish</name>
    <name type="synonym">Astyanax fasciatus mexicanus</name>
    <dbReference type="NCBI Taxonomy" id="7994"/>
    <lineage>
        <taxon>Eukaryota</taxon>
        <taxon>Metazoa</taxon>
        <taxon>Chordata</taxon>
        <taxon>Craniata</taxon>
        <taxon>Vertebrata</taxon>
        <taxon>Euteleostomi</taxon>
        <taxon>Actinopterygii</taxon>
        <taxon>Neopterygii</taxon>
        <taxon>Teleostei</taxon>
        <taxon>Ostariophysi</taxon>
        <taxon>Characiformes</taxon>
        <taxon>Characoidei</taxon>
        <taxon>Acestrorhamphidae</taxon>
        <taxon>Acestrorhamphinae</taxon>
        <taxon>Astyanax</taxon>
    </lineage>
</organism>
<dbReference type="GO" id="GO:0030121">
    <property type="term" value="C:AP-1 adaptor complex"/>
    <property type="evidence" value="ECO:0007669"/>
    <property type="project" value="TreeGrafter"/>
</dbReference>
<dbReference type="AlphaFoldDB" id="A0A8B9LT35"/>
<dbReference type="PANTHER" id="PTHR16156">
    <property type="entry name" value="AFTIPHILIN A-RELATED"/>
    <property type="match status" value="1"/>
</dbReference>
<protein>
    <recommendedName>
        <fullName evidence="3">Aftiphilin a</fullName>
    </recommendedName>
</protein>
<dbReference type="GO" id="GO:0030276">
    <property type="term" value="F:clathrin binding"/>
    <property type="evidence" value="ECO:0007669"/>
    <property type="project" value="InterPro"/>
</dbReference>
<dbReference type="Ensembl" id="ENSAMXT00005059459.1">
    <property type="protein sequence ID" value="ENSAMXP00005054992.1"/>
    <property type="gene ID" value="ENSAMXG00005024566.1"/>
</dbReference>
<proteinExistence type="predicted"/>
<evidence type="ECO:0008006" key="3">
    <source>
        <dbReference type="Google" id="ProtNLM"/>
    </source>
</evidence>
<dbReference type="Proteomes" id="UP000694621">
    <property type="component" value="Unplaced"/>
</dbReference>
<reference evidence="1" key="1">
    <citation type="submission" date="2025-08" db="UniProtKB">
        <authorList>
            <consortium name="Ensembl"/>
        </authorList>
    </citation>
    <scope>IDENTIFICATION</scope>
</reference>
<evidence type="ECO:0000313" key="2">
    <source>
        <dbReference type="Proteomes" id="UP000694621"/>
    </source>
</evidence>
<sequence>SIKKEEKKKTAFLLHICNCLDGGGVAIDCCCSNPTAGGVGSQLNLDFFGPVDDSSSDSDTDTPVLPGVDPELYELTTAKLDSSNVGSNVAEAFNKLMETVEKTSTVTRKTEKMEDGAISEEAARVISLLPDMSFMRARVLMFPYSLNPAANCP</sequence>
<evidence type="ECO:0000313" key="1">
    <source>
        <dbReference type="Ensembl" id="ENSAMXP00005054992.1"/>
    </source>
</evidence>
<name>A0A8B9LT35_ASTMX</name>
<accession>A0A8B9LT35</accession>
<dbReference type="PANTHER" id="PTHR16156:SF10">
    <property type="entry name" value="AFTIPHILIN-RELATED"/>
    <property type="match status" value="1"/>
</dbReference>
<dbReference type="GO" id="GO:0032588">
    <property type="term" value="C:trans-Golgi network membrane"/>
    <property type="evidence" value="ECO:0007669"/>
    <property type="project" value="InterPro"/>
</dbReference>
<dbReference type="InterPro" id="IPR046359">
    <property type="entry name" value="Aftin-like"/>
</dbReference>